<evidence type="ECO:0000313" key="4">
    <source>
        <dbReference type="Proteomes" id="UP000267798"/>
    </source>
</evidence>
<dbReference type="CDD" id="cd00158">
    <property type="entry name" value="RHOD"/>
    <property type="match status" value="1"/>
</dbReference>
<evidence type="ECO:0000259" key="2">
    <source>
        <dbReference type="PROSITE" id="PS50206"/>
    </source>
</evidence>
<dbReference type="Pfam" id="PF00581">
    <property type="entry name" value="Rhodanese"/>
    <property type="match status" value="1"/>
</dbReference>
<name>A0A3A6PGS5_9BACL</name>
<dbReference type="PANTHER" id="PTHR33279">
    <property type="entry name" value="SULFUR CARRIER PROTEIN YEDF-RELATED"/>
    <property type="match status" value="1"/>
</dbReference>
<dbReference type="SMART" id="SM00450">
    <property type="entry name" value="RHOD"/>
    <property type="match status" value="1"/>
</dbReference>
<dbReference type="PANTHER" id="PTHR33279:SF6">
    <property type="entry name" value="SULFUR CARRIER PROTEIN YEDF-RELATED"/>
    <property type="match status" value="1"/>
</dbReference>
<dbReference type="InterPro" id="IPR036873">
    <property type="entry name" value="Rhodanese-like_dom_sf"/>
</dbReference>
<dbReference type="SUPFAM" id="SSF64307">
    <property type="entry name" value="SirA-like"/>
    <property type="match status" value="1"/>
</dbReference>
<dbReference type="Gene3D" id="3.40.250.10">
    <property type="entry name" value="Rhodanese-like domain"/>
    <property type="match status" value="1"/>
</dbReference>
<dbReference type="Pfam" id="PF01206">
    <property type="entry name" value="TusA"/>
    <property type="match status" value="1"/>
</dbReference>
<dbReference type="RefSeq" id="WP_120110155.1">
    <property type="nucleotide sequence ID" value="NZ_QXQB01000002.1"/>
</dbReference>
<organism evidence="3 4">
    <name type="scientific">Paenibacillus pinisoli</name>
    <dbReference type="NCBI Taxonomy" id="1276110"/>
    <lineage>
        <taxon>Bacteria</taxon>
        <taxon>Bacillati</taxon>
        <taxon>Bacillota</taxon>
        <taxon>Bacilli</taxon>
        <taxon>Bacillales</taxon>
        <taxon>Paenibacillaceae</taxon>
        <taxon>Paenibacillus</taxon>
    </lineage>
</organism>
<dbReference type="SUPFAM" id="SSF52821">
    <property type="entry name" value="Rhodanese/Cell cycle control phosphatase"/>
    <property type="match status" value="1"/>
</dbReference>
<dbReference type="PROSITE" id="PS50206">
    <property type="entry name" value="RHODANESE_3"/>
    <property type="match status" value="1"/>
</dbReference>
<sequence>MNGKIQADMTLDCIGLACPMPIVKTRKTIDQLADGAVLEVQATDKGSLADLQAWARKAGHQYVGTITEGEVLKHYVRKASTAEAKPEIRYPHTASNEELAQRLASGDDVKVLDVREAAEYAFRHVKGAISIPLGQLASGYDALSPDSELYVICRTGTRSDMACQWLAEHGFSRVKNVLPGMTAWTGETQSEVEGN</sequence>
<dbReference type="CDD" id="cd00291">
    <property type="entry name" value="SirA_YedF_YeeD"/>
    <property type="match status" value="1"/>
</dbReference>
<accession>A0A3A6PGS5</accession>
<protein>
    <recommendedName>
        <fullName evidence="2">Rhodanese domain-containing protein</fullName>
    </recommendedName>
</protein>
<dbReference type="EMBL" id="QXQB01000002">
    <property type="protein sequence ID" value="RJX40145.1"/>
    <property type="molecule type" value="Genomic_DNA"/>
</dbReference>
<comment type="caution">
    <text evidence="3">The sequence shown here is derived from an EMBL/GenBank/DDBJ whole genome shotgun (WGS) entry which is preliminary data.</text>
</comment>
<dbReference type="Proteomes" id="UP000267798">
    <property type="component" value="Unassembled WGS sequence"/>
</dbReference>
<dbReference type="Gene3D" id="3.30.110.40">
    <property type="entry name" value="TusA-like domain"/>
    <property type="match status" value="1"/>
</dbReference>
<proteinExistence type="inferred from homology"/>
<feature type="domain" description="Rhodanese" evidence="2">
    <location>
        <begin position="105"/>
        <end position="193"/>
    </location>
</feature>
<gene>
    <name evidence="3" type="ORF">D3P09_12330</name>
</gene>
<dbReference type="OrthoDB" id="9800872at2"/>
<dbReference type="InterPro" id="IPR001455">
    <property type="entry name" value="TusA-like"/>
</dbReference>
<comment type="similarity">
    <text evidence="1">Belongs to the sulfur carrier protein TusA family.</text>
</comment>
<reference evidence="3 4" key="1">
    <citation type="submission" date="2018-09" db="EMBL/GenBank/DDBJ databases">
        <title>Paenibacillus aracenensis nov. sp. isolated from a cave in southern Spain.</title>
        <authorList>
            <person name="Jurado V."/>
            <person name="Gutierrez-Patricio S."/>
            <person name="Gonzalez-Pimentel J.L."/>
            <person name="Miller A.Z."/>
            <person name="Laiz L."/>
            <person name="Saiz-Jimenez C."/>
        </authorList>
    </citation>
    <scope>NUCLEOTIDE SEQUENCE [LARGE SCALE GENOMIC DNA]</scope>
    <source>
        <strain evidence="3 4">JCM 19203</strain>
    </source>
</reference>
<keyword evidence="4" id="KW-1185">Reference proteome</keyword>
<dbReference type="PROSITE" id="PS01148">
    <property type="entry name" value="UPF0033"/>
    <property type="match status" value="1"/>
</dbReference>
<dbReference type="InterPro" id="IPR001763">
    <property type="entry name" value="Rhodanese-like_dom"/>
</dbReference>
<dbReference type="AlphaFoldDB" id="A0A3A6PGS5"/>
<dbReference type="InterPro" id="IPR036868">
    <property type="entry name" value="TusA-like_sf"/>
</dbReference>
<evidence type="ECO:0000256" key="1">
    <source>
        <dbReference type="ARBA" id="ARBA00008984"/>
    </source>
</evidence>
<evidence type="ECO:0000313" key="3">
    <source>
        <dbReference type="EMBL" id="RJX40145.1"/>
    </source>
</evidence>